<proteinExistence type="predicted"/>
<sequence length="101" mass="11730">MAQSNSQCLNGPALCFGLGAPDFVQPPQLSITMRQSSLWMSTCNTCPNHLSRYRFTTTSIDLPYLVSTLRPTFELLTRWFQNIRAMFSRHLWSNYLFYLNI</sequence>
<dbReference type="Proteomes" id="UP000050792">
    <property type="component" value="Unassembled WGS sequence"/>
</dbReference>
<reference evidence="1" key="1">
    <citation type="submission" date="2022-06" db="EMBL/GenBank/DDBJ databases">
        <authorList>
            <person name="Berger JAMES D."/>
            <person name="Berger JAMES D."/>
        </authorList>
    </citation>
    <scope>NUCLEOTIDE SEQUENCE [LARGE SCALE GENOMIC DNA]</scope>
</reference>
<dbReference type="AlphaFoldDB" id="A0AA85G5M5"/>
<evidence type="ECO:0000313" key="2">
    <source>
        <dbReference type="WBParaSite" id="SRDH1_79050.1"/>
    </source>
</evidence>
<accession>A0AA85G5M5</accession>
<dbReference type="WBParaSite" id="SRDH1_79050.1">
    <property type="protein sequence ID" value="SRDH1_79050.1"/>
    <property type="gene ID" value="SRDH1_79050"/>
</dbReference>
<name>A0AA85G5M5_9TREM</name>
<reference evidence="2" key="2">
    <citation type="submission" date="2023-11" db="UniProtKB">
        <authorList>
            <consortium name="WormBaseParasite"/>
        </authorList>
    </citation>
    <scope>IDENTIFICATION</scope>
</reference>
<organism evidence="1 2">
    <name type="scientific">Schistosoma rodhaini</name>
    <dbReference type="NCBI Taxonomy" id="6188"/>
    <lineage>
        <taxon>Eukaryota</taxon>
        <taxon>Metazoa</taxon>
        <taxon>Spiralia</taxon>
        <taxon>Lophotrochozoa</taxon>
        <taxon>Platyhelminthes</taxon>
        <taxon>Trematoda</taxon>
        <taxon>Digenea</taxon>
        <taxon>Strigeidida</taxon>
        <taxon>Schistosomatoidea</taxon>
        <taxon>Schistosomatidae</taxon>
        <taxon>Schistosoma</taxon>
    </lineage>
</organism>
<evidence type="ECO:0000313" key="1">
    <source>
        <dbReference type="Proteomes" id="UP000050792"/>
    </source>
</evidence>
<keyword evidence="1" id="KW-1185">Reference proteome</keyword>
<protein>
    <submittedName>
        <fullName evidence="2">Uncharacterized protein</fullName>
    </submittedName>
</protein>